<evidence type="ECO:0000259" key="1">
    <source>
        <dbReference type="Pfam" id="PF09339"/>
    </source>
</evidence>
<accession>A0A0H3DF05</accession>
<feature type="domain" description="HTH iclR-type" evidence="1">
    <location>
        <begin position="81"/>
        <end position="122"/>
    </location>
</feature>
<dbReference type="EMBL" id="CP002000">
    <property type="protein sequence ID" value="ADJ48219.1"/>
    <property type="molecule type" value="Genomic_DNA"/>
</dbReference>
<dbReference type="GO" id="GO:0003677">
    <property type="term" value="F:DNA binding"/>
    <property type="evidence" value="ECO:0007669"/>
    <property type="project" value="InterPro"/>
</dbReference>
<dbReference type="SUPFAM" id="SSF46785">
    <property type="entry name" value="Winged helix' DNA-binding domain"/>
    <property type="match status" value="1"/>
</dbReference>
<dbReference type="InterPro" id="IPR051271">
    <property type="entry name" value="2C-system_Tx_regulators"/>
</dbReference>
<dbReference type="eggNOG" id="COG4565">
    <property type="taxonomic scope" value="Bacteria"/>
</dbReference>
<dbReference type="PANTHER" id="PTHR45526:SF1">
    <property type="entry name" value="TRANSCRIPTIONAL REGULATORY PROTEIN DCUR-RELATED"/>
    <property type="match status" value="1"/>
</dbReference>
<dbReference type="Gene3D" id="1.10.10.10">
    <property type="entry name" value="Winged helix-like DNA-binding domain superfamily/Winged helix DNA-binding domain"/>
    <property type="match status" value="1"/>
</dbReference>
<sequence>MATSTRLAGALPYLPLVDEPCTHPRHRGQRCSIGNRDRVSRPAPAGIDVANQETVNALYGLLRGSAVHPADRSRLPATMAQVLAQVRTAAEALSATDVAEQLGVSRATAQRYLADLVRRGLLDLSLNYGTAGRPEHRYHVPRR</sequence>
<dbReference type="Pfam" id="PF09339">
    <property type="entry name" value="HTH_IclR"/>
    <property type="match status" value="1"/>
</dbReference>
<dbReference type="AlphaFoldDB" id="A0A0H3DF05"/>
<reference evidence="2 3" key="1">
    <citation type="journal article" date="2010" name="Cell Res.">
        <title>Complete genome sequence of the rifamycin SV-producing Amycolatopsis mediterranei U32 revealed its genetic characteristics in phylogeny and metabolism.</title>
        <authorList>
            <person name="Zhao W."/>
            <person name="Zhong Y."/>
            <person name="Yuan H."/>
            <person name="Wang J."/>
            <person name="Zheng H."/>
            <person name="Wang Y."/>
            <person name="Cen X."/>
            <person name="Xu F."/>
            <person name="Bai J."/>
            <person name="Han X."/>
            <person name="Lu G."/>
            <person name="Zhu Y."/>
            <person name="Shao Z."/>
            <person name="Yan H."/>
            <person name="Li C."/>
            <person name="Peng N."/>
            <person name="Zhang Z."/>
            <person name="Zhang Y."/>
            <person name="Lin W."/>
            <person name="Fan Y."/>
            <person name="Qin Z."/>
            <person name="Hu Y."/>
            <person name="Zhu B."/>
            <person name="Wang S."/>
            <person name="Ding X."/>
            <person name="Zhao G.P."/>
        </authorList>
    </citation>
    <scope>NUCLEOTIDE SEQUENCE [LARGE SCALE GENOMIC DNA]</scope>
    <source>
        <strain evidence="3">U-32</strain>
    </source>
</reference>
<protein>
    <submittedName>
        <fullName evidence="2">Putative transcriptional regulator</fullName>
    </submittedName>
</protein>
<dbReference type="KEGG" id="amd:AMED_6488"/>
<organism evidence="2 3">
    <name type="scientific">Amycolatopsis mediterranei (strain U-32)</name>
    <dbReference type="NCBI Taxonomy" id="749927"/>
    <lineage>
        <taxon>Bacteria</taxon>
        <taxon>Bacillati</taxon>
        <taxon>Actinomycetota</taxon>
        <taxon>Actinomycetes</taxon>
        <taxon>Pseudonocardiales</taxon>
        <taxon>Pseudonocardiaceae</taxon>
        <taxon>Amycolatopsis</taxon>
    </lineage>
</organism>
<dbReference type="GO" id="GO:0000156">
    <property type="term" value="F:phosphorelay response regulator activity"/>
    <property type="evidence" value="ECO:0007669"/>
    <property type="project" value="TreeGrafter"/>
</dbReference>
<evidence type="ECO:0000313" key="3">
    <source>
        <dbReference type="Proteomes" id="UP000000328"/>
    </source>
</evidence>
<dbReference type="InterPro" id="IPR005471">
    <property type="entry name" value="Tscrpt_reg_IclR_N"/>
</dbReference>
<name>A0A0H3DF05_AMYMU</name>
<dbReference type="HOGENOM" id="CLU_1802029_0_0_11"/>
<dbReference type="GeneID" id="92874142"/>
<dbReference type="Proteomes" id="UP000000328">
    <property type="component" value="Chromosome"/>
</dbReference>
<evidence type="ECO:0000313" key="2">
    <source>
        <dbReference type="EMBL" id="ADJ48219.1"/>
    </source>
</evidence>
<dbReference type="PANTHER" id="PTHR45526">
    <property type="entry name" value="TRANSCRIPTIONAL REGULATORY PROTEIN DPIA"/>
    <property type="match status" value="1"/>
</dbReference>
<dbReference type="PATRIC" id="fig|749927.5.peg.6744"/>
<dbReference type="InterPro" id="IPR036390">
    <property type="entry name" value="WH_DNA-bd_sf"/>
</dbReference>
<dbReference type="OrthoDB" id="7187989at2"/>
<dbReference type="RefSeq" id="WP_013228268.1">
    <property type="nucleotide sequence ID" value="NC_014318.1"/>
</dbReference>
<dbReference type="GO" id="GO:0006355">
    <property type="term" value="P:regulation of DNA-templated transcription"/>
    <property type="evidence" value="ECO:0007669"/>
    <property type="project" value="InterPro"/>
</dbReference>
<proteinExistence type="predicted"/>
<dbReference type="InterPro" id="IPR036388">
    <property type="entry name" value="WH-like_DNA-bd_sf"/>
</dbReference>
<gene>
    <name evidence="2" type="ordered locus">AMED_6488</name>
</gene>